<dbReference type="InterPro" id="IPR007390">
    <property type="entry name" value="Spore_V_R"/>
</dbReference>
<name>A0A2R6Y465_9BACL</name>
<protein>
    <submittedName>
        <fullName evidence="4">Stage V sporulation protein involved in spore cortex synthesis (SpoVR)</fullName>
    </submittedName>
</protein>
<feature type="domain" description="SpoVR protein-like N-terminal" evidence="2">
    <location>
        <begin position="10"/>
        <end position="455"/>
    </location>
</feature>
<dbReference type="PANTHER" id="PTHR30029:SF2">
    <property type="entry name" value="STAGE V SPORULATION PROTEIN R"/>
    <property type="match status" value="1"/>
</dbReference>
<feature type="compositionally biased region" description="Basic and acidic residues" evidence="1">
    <location>
        <begin position="241"/>
        <end position="270"/>
    </location>
</feature>
<evidence type="ECO:0000259" key="2">
    <source>
        <dbReference type="Pfam" id="PF04293"/>
    </source>
</evidence>
<dbReference type="AlphaFoldDB" id="A0A2R6Y465"/>
<evidence type="ECO:0000313" key="4">
    <source>
        <dbReference type="EMBL" id="PTQ57479.1"/>
    </source>
</evidence>
<reference evidence="5" key="1">
    <citation type="journal article" date="2018" name="Sci. Rep.">
        <title>Lignite coal burning seam in the remote Altai Mountains harbors a hydrogen-driven thermophilic microbial community.</title>
        <authorList>
            <person name="Kadnikov V.V."/>
            <person name="Mardanov A.V."/>
            <person name="Ivasenko D.A."/>
            <person name="Antsiferov D.V."/>
            <person name="Beletsky A.V."/>
            <person name="Karnachuk O.V."/>
            <person name="Ravin N.V."/>
        </authorList>
    </citation>
    <scope>NUCLEOTIDE SEQUENCE [LARGE SCALE GENOMIC DNA]</scope>
</reference>
<comment type="caution">
    <text evidence="4">The sequence shown here is derived from an EMBL/GenBank/DDBJ whole genome shotgun (WGS) entry which is preliminary data.</text>
</comment>
<organism evidence="4 5">
    <name type="scientific">Candidatus Carbonibacillus altaicus</name>
    <dbReference type="NCBI Taxonomy" id="2163959"/>
    <lineage>
        <taxon>Bacteria</taxon>
        <taxon>Bacillati</taxon>
        <taxon>Bacillota</taxon>
        <taxon>Bacilli</taxon>
        <taxon>Bacillales</taxon>
        <taxon>Candidatus Carbonibacillus</taxon>
    </lineage>
</organism>
<gene>
    <name evidence="4" type="ORF">BSOLF_1357</name>
</gene>
<feature type="region of interest" description="Disordered" evidence="1">
    <location>
        <begin position="233"/>
        <end position="270"/>
    </location>
</feature>
<dbReference type="InterPro" id="IPR057008">
    <property type="entry name" value="SpoVR-like_C"/>
</dbReference>
<evidence type="ECO:0000259" key="3">
    <source>
        <dbReference type="Pfam" id="PF24755"/>
    </source>
</evidence>
<dbReference type="Pfam" id="PF24755">
    <property type="entry name" value="SpoVR_C"/>
    <property type="match status" value="1"/>
</dbReference>
<accession>A0A2R6Y465</accession>
<dbReference type="Pfam" id="PF04293">
    <property type="entry name" value="SpoVR"/>
    <property type="match status" value="1"/>
</dbReference>
<evidence type="ECO:0000313" key="5">
    <source>
        <dbReference type="Proteomes" id="UP000244338"/>
    </source>
</evidence>
<dbReference type="PANTHER" id="PTHR30029">
    <property type="entry name" value="STAGE V SPORULATION PROTEIN R"/>
    <property type="match status" value="1"/>
</dbReference>
<dbReference type="InterPro" id="IPR056174">
    <property type="entry name" value="SpoVR_N"/>
</dbReference>
<dbReference type="Proteomes" id="UP000244338">
    <property type="component" value="Unassembled WGS sequence"/>
</dbReference>
<dbReference type="EMBL" id="PEBX01000006">
    <property type="protein sequence ID" value="PTQ57479.1"/>
    <property type="molecule type" value="Genomic_DNA"/>
</dbReference>
<sequence>MQRYDGSERRALERAIGEISEIARGFGLDFFPMRYEIVPADVMVAIGSYGMPSRFTHWHFGKAFQRMKLSYDLGLSKIYELVINTDPCYAFLYEGNALLQNKLIVAHVLAHSDFFKNNVYFSGTNRQMMESMANSAERIRHYERIYGMKQVEAFLDAVLSIQEHIDPYSRAREDGFAWEVEERPFEATLIQEKSISRDAHDSALTFGKYATGQGSGRYADLWALDARLTEDEGGAMGEGAARQEVRPGRNKSGRGEGDDRAKADRTSARRFPPEDEKDVLLFILRYSTVLEPWQRDVMTIVHDEMRYFWPQIETKIMNEGWATYWHQRIMRALDLSEAETIEYAKMNAQVTAPSRTSVNPYLLGLKIFEAIEQAYDNPTEEQMRRFGMKKGEGREKIFEVREIENDVSFLRNYLTDDVIRHLDLYVFAEEKDAWRITTKDIEKVRDALIRARTNGGYPTIVVRDGDFGRRGELLLSHIYDGTELDTRYIEKTLPYVHYLWGRPVHLETVLEGGAVRFSYNTERGEVTKEKIG</sequence>
<feature type="domain" description="SpoVR-like C-terminal" evidence="3">
    <location>
        <begin position="458"/>
        <end position="509"/>
    </location>
</feature>
<evidence type="ECO:0000256" key="1">
    <source>
        <dbReference type="SAM" id="MobiDB-lite"/>
    </source>
</evidence>
<proteinExistence type="predicted"/>